<sequence length="730" mass="80548">MELEPDQRTFVDAVMRPLGDDPSRRETLEGAVALASTWPSAATGDDALTAADRMNRTSRGFLARHRILSAALLATWFVVAWFAIAGPGARGSLSDIWEVNEIANSVSSLCCSHAGVPRLPKLLFLRANYDDKSFAKQIGSKVSPAQLHLLIGEPTELDPVVKWKRVWERHPRDPAHYYAYALAHRKELGNWPENFVETGEELDPGNGWFRLLAGASEVKSAVGEPPPPPRITRAERLAAREKGLPPPSTPKPSKPQRQVIDPAGFQKGWRLLEEALSMPRWDDYGKRLDSIRLAAVPPPDDFAAWSRGIYFSILQPEDTAANWVELKSYHEGFGLAATGASKAADSERLASLDDLLRRFVRRLGTVSRTQLIDSLMVRATALSGGRAMEKTWSEIGDPSKAKRWKDFTGAIDPKLKPDPTPAPDALSKNLGSNFVVQGMAFSSSRRSPDSAKVSETDLRGGRLAEYAVYERLMMHGMAVLLLLALGFLFIASFIQRKEVGLLDARIAGLLDHRDRLAILTVGVILPAIVYLFSTRMPWLGFRDESISEIGFMLWIAQSVAFAVSVLLGTLQVARQRLGRRGALLALGWVGPDPGRLCFPAALAIMPLASIVPRVMGPWPDALAMAAVMLGCLLGFPLIWLIIQAVGCFNGPQARKLHRSVLMSAAHPFIAIAIILPCLAILWVHAEEKAWTREIRFESLADTSFFGSRLEREYGDWIVRQILMKLDALEK</sequence>
<keyword evidence="1" id="KW-0812">Transmembrane</keyword>
<keyword evidence="1" id="KW-1133">Transmembrane helix</keyword>
<protein>
    <submittedName>
        <fullName evidence="2">Uncharacterized protein</fullName>
    </submittedName>
</protein>
<proteinExistence type="predicted"/>
<evidence type="ECO:0000313" key="2">
    <source>
        <dbReference type="EMBL" id="MCW1926086.1"/>
    </source>
</evidence>
<feature type="transmembrane region" description="Helical" evidence="1">
    <location>
        <begin position="660"/>
        <end position="683"/>
    </location>
</feature>
<accession>A0ABT3GRD6</accession>
<gene>
    <name evidence="2" type="ORF">OKA05_26235</name>
</gene>
<evidence type="ECO:0000256" key="1">
    <source>
        <dbReference type="SAM" id="Phobius"/>
    </source>
</evidence>
<dbReference type="RefSeq" id="WP_264490193.1">
    <property type="nucleotide sequence ID" value="NZ_JAPDDT010000020.1"/>
</dbReference>
<name>A0ABT3GRD6_9BACT</name>
<feature type="transmembrane region" description="Helical" evidence="1">
    <location>
        <begin position="472"/>
        <end position="494"/>
    </location>
</feature>
<keyword evidence="1" id="KW-0472">Membrane</keyword>
<reference evidence="2 3" key="1">
    <citation type="submission" date="2022-10" db="EMBL/GenBank/DDBJ databases">
        <title>Luteolibacter arcticus strain CCTCC AB 2014275, whole genome shotgun sequencing project.</title>
        <authorList>
            <person name="Zhao G."/>
            <person name="Shen L."/>
        </authorList>
    </citation>
    <scope>NUCLEOTIDE SEQUENCE [LARGE SCALE GENOMIC DNA]</scope>
    <source>
        <strain evidence="2 3">CCTCC AB 2014275</strain>
    </source>
</reference>
<feature type="transmembrane region" description="Helical" evidence="1">
    <location>
        <begin position="515"/>
        <end position="532"/>
    </location>
</feature>
<feature type="transmembrane region" description="Helical" evidence="1">
    <location>
        <begin position="621"/>
        <end position="648"/>
    </location>
</feature>
<dbReference type="EMBL" id="JAPDDT010000020">
    <property type="protein sequence ID" value="MCW1926086.1"/>
    <property type="molecule type" value="Genomic_DNA"/>
</dbReference>
<feature type="transmembrane region" description="Helical" evidence="1">
    <location>
        <begin position="63"/>
        <end position="84"/>
    </location>
</feature>
<keyword evidence="3" id="KW-1185">Reference proteome</keyword>
<comment type="caution">
    <text evidence="2">The sequence shown here is derived from an EMBL/GenBank/DDBJ whole genome shotgun (WGS) entry which is preliminary data.</text>
</comment>
<feature type="transmembrane region" description="Helical" evidence="1">
    <location>
        <begin position="552"/>
        <end position="573"/>
    </location>
</feature>
<evidence type="ECO:0000313" key="3">
    <source>
        <dbReference type="Proteomes" id="UP001320876"/>
    </source>
</evidence>
<organism evidence="2 3">
    <name type="scientific">Luteolibacter arcticus</name>
    <dbReference type="NCBI Taxonomy" id="1581411"/>
    <lineage>
        <taxon>Bacteria</taxon>
        <taxon>Pseudomonadati</taxon>
        <taxon>Verrucomicrobiota</taxon>
        <taxon>Verrucomicrobiia</taxon>
        <taxon>Verrucomicrobiales</taxon>
        <taxon>Verrucomicrobiaceae</taxon>
        <taxon>Luteolibacter</taxon>
    </lineage>
</organism>
<dbReference type="Proteomes" id="UP001320876">
    <property type="component" value="Unassembled WGS sequence"/>
</dbReference>